<name>A0A9D4DHJ1_DREPO</name>
<sequence length="144" mass="15779">MSGLSYMCMILEILSLKHASASSGELCYAESNPSTVTVCSAGTCCSGSCCEGLFCCNYTYHWTIAGGIVFACLFLLCLICVAKKCVFHCCCWETRLQTIVLDGHGNVLRKDAVPPVFTTEHSKIEKYPGVDDYYILPGYVSRNQ</sequence>
<gene>
    <name evidence="3" type="ORF">DPMN_184257</name>
</gene>
<reference evidence="3" key="1">
    <citation type="journal article" date="2019" name="bioRxiv">
        <title>The Genome of the Zebra Mussel, Dreissena polymorpha: A Resource for Invasive Species Research.</title>
        <authorList>
            <person name="McCartney M.A."/>
            <person name="Auch B."/>
            <person name="Kono T."/>
            <person name="Mallez S."/>
            <person name="Zhang Y."/>
            <person name="Obille A."/>
            <person name="Becker A."/>
            <person name="Abrahante J.E."/>
            <person name="Garbe J."/>
            <person name="Badalamenti J.P."/>
            <person name="Herman A."/>
            <person name="Mangelson H."/>
            <person name="Liachko I."/>
            <person name="Sullivan S."/>
            <person name="Sone E.D."/>
            <person name="Koren S."/>
            <person name="Silverstein K.A.T."/>
            <person name="Beckman K.B."/>
            <person name="Gohl D.M."/>
        </authorList>
    </citation>
    <scope>NUCLEOTIDE SEQUENCE</scope>
    <source>
        <strain evidence="3">Duluth1</strain>
        <tissue evidence="3">Whole animal</tissue>
    </source>
</reference>
<protein>
    <submittedName>
        <fullName evidence="3">Uncharacterized protein</fullName>
    </submittedName>
</protein>
<comment type="caution">
    <text evidence="3">The sequence shown here is derived from an EMBL/GenBank/DDBJ whole genome shotgun (WGS) entry which is preliminary data.</text>
</comment>
<proteinExistence type="predicted"/>
<organism evidence="3 4">
    <name type="scientific">Dreissena polymorpha</name>
    <name type="common">Zebra mussel</name>
    <name type="synonym">Mytilus polymorpha</name>
    <dbReference type="NCBI Taxonomy" id="45954"/>
    <lineage>
        <taxon>Eukaryota</taxon>
        <taxon>Metazoa</taxon>
        <taxon>Spiralia</taxon>
        <taxon>Lophotrochozoa</taxon>
        <taxon>Mollusca</taxon>
        <taxon>Bivalvia</taxon>
        <taxon>Autobranchia</taxon>
        <taxon>Heteroconchia</taxon>
        <taxon>Euheterodonta</taxon>
        <taxon>Imparidentia</taxon>
        <taxon>Neoheterodontei</taxon>
        <taxon>Myida</taxon>
        <taxon>Dreissenoidea</taxon>
        <taxon>Dreissenidae</taxon>
        <taxon>Dreissena</taxon>
    </lineage>
</organism>
<keyword evidence="1" id="KW-0812">Transmembrane</keyword>
<evidence type="ECO:0000313" key="4">
    <source>
        <dbReference type="Proteomes" id="UP000828390"/>
    </source>
</evidence>
<dbReference type="AlphaFoldDB" id="A0A9D4DHJ1"/>
<accession>A0A9D4DHJ1</accession>
<keyword evidence="2" id="KW-0732">Signal</keyword>
<evidence type="ECO:0000256" key="1">
    <source>
        <dbReference type="SAM" id="Phobius"/>
    </source>
</evidence>
<evidence type="ECO:0000313" key="3">
    <source>
        <dbReference type="EMBL" id="KAH3749747.1"/>
    </source>
</evidence>
<dbReference type="Proteomes" id="UP000828390">
    <property type="component" value="Unassembled WGS sequence"/>
</dbReference>
<feature type="signal peptide" evidence="2">
    <location>
        <begin position="1"/>
        <end position="19"/>
    </location>
</feature>
<keyword evidence="1" id="KW-1133">Transmembrane helix</keyword>
<evidence type="ECO:0000256" key="2">
    <source>
        <dbReference type="SAM" id="SignalP"/>
    </source>
</evidence>
<feature type="chain" id="PRO_5039027861" evidence="2">
    <location>
        <begin position="20"/>
        <end position="144"/>
    </location>
</feature>
<keyword evidence="1" id="KW-0472">Membrane</keyword>
<dbReference type="EMBL" id="JAIWYP010000010">
    <property type="protein sequence ID" value="KAH3749747.1"/>
    <property type="molecule type" value="Genomic_DNA"/>
</dbReference>
<reference evidence="3" key="2">
    <citation type="submission" date="2020-11" db="EMBL/GenBank/DDBJ databases">
        <authorList>
            <person name="McCartney M.A."/>
            <person name="Auch B."/>
            <person name="Kono T."/>
            <person name="Mallez S."/>
            <person name="Becker A."/>
            <person name="Gohl D.M."/>
            <person name="Silverstein K.A.T."/>
            <person name="Koren S."/>
            <person name="Bechman K.B."/>
            <person name="Herman A."/>
            <person name="Abrahante J.E."/>
            <person name="Garbe J."/>
        </authorList>
    </citation>
    <scope>NUCLEOTIDE SEQUENCE</scope>
    <source>
        <strain evidence="3">Duluth1</strain>
        <tissue evidence="3">Whole animal</tissue>
    </source>
</reference>
<keyword evidence="4" id="KW-1185">Reference proteome</keyword>
<feature type="transmembrane region" description="Helical" evidence="1">
    <location>
        <begin position="62"/>
        <end position="82"/>
    </location>
</feature>